<dbReference type="EMBL" id="CP001791">
    <property type="protein sequence ID" value="ADI00020.1"/>
    <property type="molecule type" value="Genomic_DNA"/>
</dbReference>
<reference evidence="3" key="1">
    <citation type="submission" date="2009-10" db="EMBL/GenBank/DDBJ databases">
        <title>Complete sequence of Bacillus selenitireducens MLS10.</title>
        <authorList>
            <consortium name="US DOE Joint Genome Institute"/>
            <person name="Lucas S."/>
            <person name="Copeland A."/>
            <person name="Lapidus A."/>
            <person name="Glavina del Rio T."/>
            <person name="Dalin E."/>
            <person name="Tice H."/>
            <person name="Bruce D."/>
            <person name="Goodwin L."/>
            <person name="Pitluck S."/>
            <person name="Sims D."/>
            <person name="Brettin T."/>
            <person name="Detter J.C."/>
            <person name="Han C."/>
            <person name="Larimer F."/>
            <person name="Land M."/>
            <person name="Hauser L."/>
            <person name="Kyrpides N."/>
            <person name="Ovchinnikova G."/>
            <person name="Stolz J."/>
        </authorList>
    </citation>
    <scope>NUCLEOTIDE SEQUENCE [LARGE SCALE GENOMIC DNA]</scope>
    <source>
        <strain evidence="3">MLS10</strain>
    </source>
</reference>
<evidence type="ECO:0000313" key="3">
    <source>
        <dbReference type="EMBL" id="ADI00020.1"/>
    </source>
</evidence>
<dbReference type="PANTHER" id="PTHR33745:SF3">
    <property type="entry name" value="RSBT CO-ANTAGONIST PROTEIN RSBRC"/>
    <property type="match status" value="1"/>
</dbReference>
<evidence type="ECO:0000259" key="2">
    <source>
        <dbReference type="PROSITE" id="PS50801"/>
    </source>
</evidence>
<dbReference type="Pfam" id="PF01740">
    <property type="entry name" value="STAS"/>
    <property type="match status" value="1"/>
</dbReference>
<dbReference type="eggNOG" id="COG1366">
    <property type="taxonomic scope" value="Bacteria"/>
</dbReference>
<dbReference type="InterPro" id="IPR002645">
    <property type="entry name" value="STAS_dom"/>
</dbReference>
<dbReference type="RefSeq" id="WP_013173441.1">
    <property type="nucleotide sequence ID" value="NC_014219.1"/>
</dbReference>
<dbReference type="PROSITE" id="PS50801">
    <property type="entry name" value="STAS"/>
    <property type="match status" value="1"/>
</dbReference>
<gene>
    <name evidence="3" type="ordered locus">Bsel_2518</name>
</gene>
<sequence length="278" mass="31385">MSVTLLQDVGNGFKEKKHDISREIVQVFSGEHERSFNRLAEETLTGEFEKLIGIISERMMTQDTSDFGDDVFRWGKSFGRVVIRSGVNVEEGLLIVPFFRKVLIRHIRTIFLENDHAMEDYFIMADFLHPMIDQTVYAFTEAYVEHHNASFQHAKDELMELSVPLVPLTEDVAILPIIGTIDTHRSQELLIKALNKGREMELSFIIIDLSGVHMIDTAVAHNLFQLHDALKVIGITAVFSGVRPELAQTMVSLGISFDQMKVCGTLPRALRLTGVSLT</sequence>
<dbReference type="PANTHER" id="PTHR33745">
    <property type="entry name" value="RSBT ANTAGONIST PROTEIN RSBS-RELATED"/>
    <property type="match status" value="1"/>
</dbReference>
<accession>D6XX43</accession>
<dbReference type="AlphaFoldDB" id="D6XX43"/>
<dbReference type="Gene3D" id="3.30.750.24">
    <property type="entry name" value="STAS domain"/>
    <property type="match status" value="1"/>
</dbReference>
<organism evidence="3 4">
    <name type="scientific">Bacillus selenitireducens (strain ATCC 700615 / DSM 15326 / MLS10)</name>
    <dbReference type="NCBI Taxonomy" id="439292"/>
    <lineage>
        <taxon>Bacteria</taxon>
        <taxon>Bacillati</taxon>
        <taxon>Bacillota</taxon>
        <taxon>Bacilli</taxon>
        <taxon>Bacillales</taxon>
        <taxon>Bacillaceae</taxon>
        <taxon>Salisediminibacterium</taxon>
    </lineage>
</organism>
<dbReference type="CDD" id="cd07041">
    <property type="entry name" value="STAS_RsbR_RsbS_like"/>
    <property type="match status" value="1"/>
</dbReference>
<evidence type="ECO:0000313" key="4">
    <source>
        <dbReference type="Proteomes" id="UP000000271"/>
    </source>
</evidence>
<dbReference type="KEGG" id="bse:Bsel_2518"/>
<protein>
    <submittedName>
        <fullName evidence="3">Anti-sigma-factor antagonist</fullName>
    </submittedName>
</protein>
<keyword evidence="4" id="KW-1185">Reference proteome</keyword>
<dbReference type="InterPro" id="IPR051932">
    <property type="entry name" value="Bact_StressResp_Reg"/>
</dbReference>
<dbReference type="SUPFAM" id="SSF52091">
    <property type="entry name" value="SpoIIaa-like"/>
    <property type="match status" value="1"/>
</dbReference>
<dbReference type="STRING" id="439292.Bsel_2518"/>
<name>D6XX43_BACIE</name>
<dbReference type="Proteomes" id="UP000000271">
    <property type="component" value="Chromosome"/>
</dbReference>
<feature type="domain" description="STAS" evidence="2">
    <location>
        <begin position="162"/>
        <end position="273"/>
    </location>
</feature>
<evidence type="ECO:0000256" key="1">
    <source>
        <dbReference type="ARBA" id="ARBA00022553"/>
    </source>
</evidence>
<dbReference type="InterPro" id="IPR036513">
    <property type="entry name" value="STAS_dom_sf"/>
</dbReference>
<dbReference type="HOGENOM" id="CLU_026775_0_1_9"/>
<proteinExistence type="predicted"/>
<keyword evidence="1" id="KW-0597">Phosphoprotein</keyword>